<evidence type="ECO:0000313" key="1">
    <source>
        <dbReference type="EMBL" id="RML94729.1"/>
    </source>
</evidence>
<sequence length="79" mass="8781">MSRQTFLYDGLGRCTEQRDALQQSTLFSYDNWSRMVSSTLADGSVINRSYAPQSSSELATMLEVVHQNGTTRTVAGTQQ</sequence>
<dbReference type="Proteomes" id="UP000282378">
    <property type="component" value="Unassembled WGS sequence"/>
</dbReference>
<dbReference type="InterPro" id="IPR006530">
    <property type="entry name" value="YD"/>
</dbReference>
<organism evidence="1 2">
    <name type="scientific">Pseudomonas syringae pv. maculicola</name>
    <dbReference type="NCBI Taxonomy" id="59511"/>
    <lineage>
        <taxon>Bacteria</taxon>
        <taxon>Pseudomonadati</taxon>
        <taxon>Pseudomonadota</taxon>
        <taxon>Gammaproteobacteria</taxon>
        <taxon>Pseudomonadales</taxon>
        <taxon>Pseudomonadaceae</taxon>
        <taxon>Pseudomonas</taxon>
    </lineage>
</organism>
<accession>A0A3M3A2P7</accession>
<reference evidence="1 2" key="1">
    <citation type="submission" date="2018-08" db="EMBL/GenBank/DDBJ databases">
        <title>Recombination of ecologically and evolutionarily significant loci maintains genetic cohesion in the Pseudomonas syringae species complex.</title>
        <authorList>
            <person name="Dillon M."/>
            <person name="Thakur S."/>
            <person name="Almeida R.N.D."/>
            <person name="Weir B.S."/>
            <person name="Guttman D.S."/>
        </authorList>
    </citation>
    <scope>NUCLEOTIDE SEQUENCE [LARGE SCALE GENOMIC DNA]</scope>
    <source>
        <strain evidence="1 2">88_10</strain>
    </source>
</reference>
<gene>
    <name evidence="1" type="ORF">APX70_02082</name>
</gene>
<dbReference type="NCBIfam" id="TIGR01643">
    <property type="entry name" value="YD_repeat_2x"/>
    <property type="match status" value="1"/>
</dbReference>
<protein>
    <submittedName>
        <fullName evidence="1">YD repeat protein</fullName>
    </submittedName>
</protein>
<dbReference type="Pfam" id="PF05593">
    <property type="entry name" value="RHS_repeat"/>
    <property type="match status" value="1"/>
</dbReference>
<proteinExistence type="predicted"/>
<evidence type="ECO:0000313" key="2">
    <source>
        <dbReference type="Proteomes" id="UP000282378"/>
    </source>
</evidence>
<dbReference type="InterPro" id="IPR031325">
    <property type="entry name" value="RHS_repeat"/>
</dbReference>
<dbReference type="EMBL" id="RBNL01000973">
    <property type="protein sequence ID" value="RML94729.1"/>
    <property type="molecule type" value="Genomic_DNA"/>
</dbReference>
<dbReference type="AlphaFoldDB" id="A0A3M3A2P7"/>
<feature type="non-terminal residue" evidence="1">
    <location>
        <position position="79"/>
    </location>
</feature>
<dbReference type="Gene3D" id="2.180.10.10">
    <property type="entry name" value="RHS repeat-associated core"/>
    <property type="match status" value="1"/>
</dbReference>
<comment type="caution">
    <text evidence="1">The sequence shown here is derived from an EMBL/GenBank/DDBJ whole genome shotgun (WGS) entry which is preliminary data.</text>
</comment>
<name>A0A3M3A2P7_PSEYM</name>